<comment type="caution">
    <text evidence="3">The sequence shown here is derived from an EMBL/GenBank/DDBJ whole genome shotgun (WGS) entry which is preliminary data.</text>
</comment>
<name>A0ABS7Y0B7_9FLAO</name>
<feature type="signal peptide" evidence="1">
    <location>
        <begin position="1"/>
        <end position="20"/>
    </location>
</feature>
<keyword evidence="4" id="KW-1185">Reference proteome</keyword>
<evidence type="ECO:0000313" key="4">
    <source>
        <dbReference type="Proteomes" id="UP001198402"/>
    </source>
</evidence>
<accession>A0ABS7Y0B7</accession>
<dbReference type="Proteomes" id="UP001198402">
    <property type="component" value="Unassembled WGS sequence"/>
</dbReference>
<sequence>MKKQLLVFMLMIAIVPGVFSQSTEKIKGDRNVTIKQTFIDDFETLIVNGDFAIEVVYNSKPSVEIEADDNLHDVIQFSVEDGALSFIQTMRITSKKKLSITVNYGDALQNIEVKGDGEIRSLTSMELGDVTLKTSDNSRTYLNINSRSFDYKSYGKSKTRLNLTSDSTKVELSDTSKLDALIKSRVADFDLYQRSDAAIEGVSDSSVIRVDNSSNFTGAKFNVKNVEATLEDNSDITISVEENITIGASGNSEIYLYGNPAITITKFEGTSKLQKKKR</sequence>
<evidence type="ECO:0000256" key="1">
    <source>
        <dbReference type="SAM" id="SignalP"/>
    </source>
</evidence>
<dbReference type="RefSeq" id="WP_224478314.1">
    <property type="nucleotide sequence ID" value="NZ_JAIUJS010000004.1"/>
</dbReference>
<organism evidence="3 4">
    <name type="scientific">Winogradskyella vincentii</name>
    <dbReference type="NCBI Taxonomy" id="2877122"/>
    <lineage>
        <taxon>Bacteria</taxon>
        <taxon>Pseudomonadati</taxon>
        <taxon>Bacteroidota</taxon>
        <taxon>Flavobacteriia</taxon>
        <taxon>Flavobacteriales</taxon>
        <taxon>Flavobacteriaceae</taxon>
        <taxon>Winogradskyella</taxon>
    </lineage>
</organism>
<gene>
    <name evidence="3" type="ORF">LBV24_08990</name>
</gene>
<feature type="chain" id="PRO_5045762808" evidence="1">
    <location>
        <begin position="21"/>
        <end position="278"/>
    </location>
</feature>
<dbReference type="Gene3D" id="2.160.20.120">
    <property type="match status" value="1"/>
</dbReference>
<evidence type="ECO:0000259" key="2">
    <source>
        <dbReference type="Pfam" id="PF10988"/>
    </source>
</evidence>
<dbReference type="Pfam" id="PF10988">
    <property type="entry name" value="DUF2807"/>
    <property type="match status" value="1"/>
</dbReference>
<dbReference type="InterPro" id="IPR021255">
    <property type="entry name" value="DUF2807"/>
</dbReference>
<keyword evidence="1" id="KW-0732">Signal</keyword>
<reference evidence="4" key="1">
    <citation type="submission" date="2023-07" db="EMBL/GenBank/DDBJ databases">
        <authorList>
            <person name="Yue Y."/>
        </authorList>
    </citation>
    <scope>NUCLEOTIDE SEQUENCE [LARGE SCALE GENOMIC DNA]</scope>
    <source>
        <strain evidence="4">2Y89</strain>
    </source>
</reference>
<proteinExistence type="predicted"/>
<protein>
    <submittedName>
        <fullName evidence="3">DUF2807 domain-containing protein</fullName>
    </submittedName>
</protein>
<dbReference type="EMBL" id="JAIUJS010000004">
    <property type="protein sequence ID" value="MCA0153348.1"/>
    <property type="molecule type" value="Genomic_DNA"/>
</dbReference>
<evidence type="ECO:0000313" key="3">
    <source>
        <dbReference type="EMBL" id="MCA0153348.1"/>
    </source>
</evidence>
<feature type="domain" description="Putative auto-transporter adhesin head GIN" evidence="2">
    <location>
        <begin position="41"/>
        <end position="260"/>
    </location>
</feature>